<protein>
    <submittedName>
        <fullName evidence="5">Thiol-specific monooxygenase</fullName>
    </submittedName>
</protein>
<dbReference type="Gene3D" id="3.50.50.60">
    <property type="entry name" value="FAD/NAD(P)-binding domain"/>
    <property type="match status" value="2"/>
</dbReference>
<keyword evidence="3" id="KW-0274">FAD</keyword>
<dbReference type="InterPro" id="IPR036188">
    <property type="entry name" value="FAD/NAD-bd_sf"/>
</dbReference>
<dbReference type="InterPro" id="IPR050346">
    <property type="entry name" value="FMO-like"/>
</dbReference>
<dbReference type="Proteomes" id="UP000253472">
    <property type="component" value="Unassembled WGS sequence"/>
</dbReference>
<evidence type="ECO:0000256" key="2">
    <source>
        <dbReference type="ARBA" id="ARBA00022630"/>
    </source>
</evidence>
<reference evidence="5 6" key="1">
    <citation type="submission" date="2018-06" db="EMBL/GenBank/DDBJ databases">
        <title>Whole genome sequencing of Candida tropicalis (genome annotated by CSBL at Korea University).</title>
        <authorList>
            <person name="Ahn J."/>
        </authorList>
    </citation>
    <scope>NUCLEOTIDE SEQUENCE [LARGE SCALE GENOMIC DNA]</scope>
    <source>
        <strain evidence="5 6">ATCC 20962</strain>
    </source>
</reference>
<proteinExistence type="inferred from homology"/>
<dbReference type="SUPFAM" id="SSF51905">
    <property type="entry name" value="FAD/NAD(P)-binding domain"/>
    <property type="match status" value="2"/>
</dbReference>
<dbReference type="AlphaFoldDB" id="A0A367XX62"/>
<dbReference type="GO" id="GO:0050661">
    <property type="term" value="F:NADP binding"/>
    <property type="evidence" value="ECO:0007669"/>
    <property type="project" value="InterPro"/>
</dbReference>
<evidence type="ECO:0000256" key="3">
    <source>
        <dbReference type="ARBA" id="ARBA00022827"/>
    </source>
</evidence>
<sequence length="513" mass="57567">MVSLNVNSIGIIGGGPGGLASLYEFLNTAKDGTSTVGTGTRPAEPAFTKLVVFEQKDAPGGIWGRNGKDADLAVPPQSVLDTQKYGDPFVVKPTNALPDGIETASRDKPVVTSKDTLQNELEWKRAGVYPFLFTNIPARFTRFSYQPDEEKYHDKSRVIYPFLYHQELEQRFSDFIEREQLAQYIRTNTTVENILKNSQGKWVVSARYKNPESGRNEWYQEEFDALVVANGHYTVPYIPELPGLAEYNAKNPDVLVHAKSFREIEDYRDKDVLIVGGSISIANLVQYLIPVAKSVTNAKRGKSLVFEFINDALVVPEIDAKGTIDRFDADSGEVHFSDGTHKRFDKIIFTTGYHYHFPFATEYLQLVNPGNLSRVKGLYYDTFYQKDATLGVVGVAVSHLNFHTIEASAAALAGVWSGAKELPTQQEQELWEKGFVDAKGDSIFFHFYSHHDAGDQFVDKLYAYAPKERYNPLKVEGPLVGEIDEGLDRLAELYYLIKDQKLTIKDTSLPVET</sequence>
<keyword evidence="6" id="KW-1185">Reference proteome</keyword>
<organism evidence="5 6">
    <name type="scientific">Candida viswanathii</name>
    <dbReference type="NCBI Taxonomy" id="5486"/>
    <lineage>
        <taxon>Eukaryota</taxon>
        <taxon>Fungi</taxon>
        <taxon>Dikarya</taxon>
        <taxon>Ascomycota</taxon>
        <taxon>Saccharomycotina</taxon>
        <taxon>Pichiomycetes</taxon>
        <taxon>Debaryomycetaceae</taxon>
        <taxon>Candida/Lodderomyces clade</taxon>
        <taxon>Candida</taxon>
    </lineage>
</organism>
<dbReference type="GO" id="GO:0050660">
    <property type="term" value="F:flavin adenine dinucleotide binding"/>
    <property type="evidence" value="ECO:0007669"/>
    <property type="project" value="InterPro"/>
</dbReference>
<keyword evidence="4" id="KW-0560">Oxidoreductase</keyword>
<comment type="caution">
    <text evidence="5">The sequence shown here is derived from an EMBL/GenBank/DDBJ whole genome shotgun (WGS) entry which is preliminary data.</text>
</comment>
<accession>A0A367XX62</accession>
<dbReference type="GO" id="GO:0004499">
    <property type="term" value="F:N,N-dimethylaniline monooxygenase activity"/>
    <property type="evidence" value="ECO:0007669"/>
    <property type="project" value="InterPro"/>
</dbReference>
<evidence type="ECO:0000256" key="1">
    <source>
        <dbReference type="ARBA" id="ARBA00009183"/>
    </source>
</evidence>
<dbReference type="OrthoDB" id="66881at2759"/>
<keyword evidence="2" id="KW-0285">Flavoprotein</keyword>
<keyword evidence="5" id="KW-0503">Monooxygenase</keyword>
<dbReference type="InterPro" id="IPR020946">
    <property type="entry name" value="Flavin_mOase-like"/>
</dbReference>
<gene>
    <name evidence="5" type="primary">fmo1_5</name>
    <name evidence="5" type="ORF">Cantr_06225</name>
</gene>
<dbReference type="STRING" id="5486.A0A367XX62"/>
<evidence type="ECO:0000313" key="6">
    <source>
        <dbReference type="Proteomes" id="UP000253472"/>
    </source>
</evidence>
<evidence type="ECO:0000256" key="4">
    <source>
        <dbReference type="ARBA" id="ARBA00023002"/>
    </source>
</evidence>
<dbReference type="EMBL" id="QLNQ01000028">
    <property type="protein sequence ID" value="RCK58225.1"/>
    <property type="molecule type" value="Genomic_DNA"/>
</dbReference>
<comment type="similarity">
    <text evidence="1">Belongs to the FMO family.</text>
</comment>
<dbReference type="Pfam" id="PF00743">
    <property type="entry name" value="FMO-like"/>
    <property type="match status" value="2"/>
</dbReference>
<name>A0A367XX62_9ASCO</name>
<evidence type="ECO:0000313" key="5">
    <source>
        <dbReference type="EMBL" id="RCK58225.1"/>
    </source>
</evidence>
<dbReference type="PANTHER" id="PTHR23023">
    <property type="entry name" value="DIMETHYLANILINE MONOOXYGENASE"/>
    <property type="match status" value="1"/>
</dbReference>